<reference evidence="4 5" key="1">
    <citation type="submission" date="2016-03" db="EMBL/GenBank/DDBJ databases">
        <title>Comparative genomics of Pseudogymnoascus destructans, the fungus causing white-nose syndrome of bats.</title>
        <authorList>
            <person name="Palmer J.M."/>
            <person name="Drees K.P."/>
            <person name="Foster J.T."/>
            <person name="Lindner D.L."/>
        </authorList>
    </citation>
    <scope>NUCLEOTIDE SEQUENCE [LARGE SCALE GENOMIC DNA]</scope>
    <source>
        <strain evidence="4 5">UAMH 10579</strain>
    </source>
</reference>
<evidence type="ECO:0000256" key="3">
    <source>
        <dbReference type="SAM" id="Phobius"/>
    </source>
</evidence>
<keyword evidence="5" id="KW-1185">Reference proteome</keyword>
<dbReference type="SUPFAM" id="SSF103473">
    <property type="entry name" value="MFS general substrate transporter"/>
    <property type="match status" value="2"/>
</dbReference>
<reference evidence="5" key="2">
    <citation type="journal article" date="2018" name="Nat. Commun.">
        <title>Extreme sensitivity to ultraviolet light in the fungal pathogen causing white-nose syndrome of bats.</title>
        <authorList>
            <person name="Palmer J.M."/>
            <person name="Drees K.P."/>
            <person name="Foster J.T."/>
            <person name="Lindner D.L."/>
        </authorList>
    </citation>
    <scope>NUCLEOTIDE SEQUENCE [LARGE SCALE GENOMIC DNA]</scope>
    <source>
        <strain evidence="5">UAMH 10579</strain>
    </source>
</reference>
<feature type="region of interest" description="Disordered" evidence="2">
    <location>
        <begin position="149"/>
        <end position="193"/>
    </location>
</feature>
<feature type="transmembrane region" description="Helical" evidence="3">
    <location>
        <begin position="506"/>
        <end position="525"/>
    </location>
</feature>
<feature type="transmembrane region" description="Helical" evidence="3">
    <location>
        <begin position="198"/>
        <end position="218"/>
    </location>
</feature>
<feature type="transmembrane region" description="Helical" evidence="3">
    <location>
        <begin position="361"/>
        <end position="387"/>
    </location>
</feature>
<evidence type="ECO:0008006" key="6">
    <source>
        <dbReference type="Google" id="ProtNLM"/>
    </source>
</evidence>
<evidence type="ECO:0000256" key="2">
    <source>
        <dbReference type="SAM" id="MobiDB-lite"/>
    </source>
</evidence>
<dbReference type="PANTHER" id="PTHR23524:SF1">
    <property type="entry name" value="MRH DOMAIN-CONTAINING PROTEIN-RELATED"/>
    <property type="match status" value="1"/>
</dbReference>
<evidence type="ECO:0000256" key="1">
    <source>
        <dbReference type="ARBA" id="ARBA00004141"/>
    </source>
</evidence>
<dbReference type="Gene3D" id="1.20.1250.20">
    <property type="entry name" value="MFS general substrate transporter like domains"/>
    <property type="match status" value="2"/>
</dbReference>
<feature type="transmembrane region" description="Helical" evidence="3">
    <location>
        <begin position="430"/>
        <end position="454"/>
    </location>
</feature>
<sequence>MARRSVRSLLARHLPFSPTTTPLQATTYLVFVSLSSIAFLVFLNAALSFVITARLGVVEGVGNLVGTLGFVDELVAIVACPLAGALSDRIGVRWVCVVGFGGVAGGLVAVVSVGSVVPGLVAARVLFSLGGAATATMVTAILPAVTGVERPRERREAPPIITTTDTNDTTTTTPLLSPPPTPITPPSRASRASTPPRMAGLVGLFTGLGALLALTLFLPLPAQFASFKGITQSAAVAYAFYTVATVAVLVAGACFIGLRGIRGDEGKGWRSLFGRSSTTTTDASPAAPLQPYHRLLLSAARLGFTSAPLRLAYLGGFVARASSVAISLFIPLSINAFFMSHGFCRGAPNDTTPELKEECRAAYVLAAQLTGASQLVALLCAPLFGILSDRYRRFNAPLIGAAAAGVVGFVAFARLESPEIMDVEGRGGSAWVFLIVALIGISQIGAIVCSLGLLGRGVQGEDGGYTLSSQLGDEYRARSREGGGDDVETAGGEEEKGMSHLKGSIAGVYSLSGAAAILLLTKLGGYLFDEVAAGAPFYMMAAFNGVLLVVGVVTAAHGELTRARKRRGVVLD</sequence>
<dbReference type="OrthoDB" id="18110at2759"/>
<dbReference type="InterPro" id="IPR011701">
    <property type="entry name" value="MFS"/>
</dbReference>
<feature type="transmembrane region" description="Helical" evidence="3">
    <location>
        <begin position="28"/>
        <end position="52"/>
    </location>
</feature>
<dbReference type="AlphaFoldDB" id="A0A1B8GVI1"/>
<feature type="transmembrane region" description="Helical" evidence="3">
    <location>
        <begin position="94"/>
        <end position="117"/>
    </location>
</feature>
<evidence type="ECO:0000313" key="5">
    <source>
        <dbReference type="Proteomes" id="UP000091956"/>
    </source>
</evidence>
<comment type="subcellular location">
    <subcellularLocation>
        <location evidence="1">Membrane</location>
        <topology evidence="1">Multi-pass membrane protein</topology>
    </subcellularLocation>
</comment>
<accession>A0A1B8GVI1</accession>
<dbReference type="GeneID" id="28835503"/>
<keyword evidence="3" id="KW-1133">Transmembrane helix</keyword>
<dbReference type="GO" id="GO:0016020">
    <property type="term" value="C:membrane"/>
    <property type="evidence" value="ECO:0007669"/>
    <property type="project" value="UniProtKB-SubCell"/>
</dbReference>
<feature type="transmembrane region" description="Helical" evidence="3">
    <location>
        <begin position="537"/>
        <end position="557"/>
    </location>
</feature>
<dbReference type="Pfam" id="PF07690">
    <property type="entry name" value="MFS_1"/>
    <property type="match status" value="1"/>
</dbReference>
<feature type="transmembrane region" description="Helical" evidence="3">
    <location>
        <begin position="123"/>
        <end position="145"/>
    </location>
</feature>
<dbReference type="STRING" id="342668.A0A1B8GVI1"/>
<dbReference type="InterPro" id="IPR036259">
    <property type="entry name" value="MFS_trans_sf"/>
</dbReference>
<feature type="compositionally biased region" description="Low complexity" evidence="2">
    <location>
        <begin position="158"/>
        <end position="175"/>
    </location>
</feature>
<dbReference type="RefSeq" id="XP_018133559.1">
    <property type="nucleotide sequence ID" value="XM_018271628.2"/>
</dbReference>
<feature type="compositionally biased region" description="Pro residues" evidence="2">
    <location>
        <begin position="176"/>
        <end position="185"/>
    </location>
</feature>
<feature type="transmembrane region" description="Helical" evidence="3">
    <location>
        <begin position="238"/>
        <end position="261"/>
    </location>
</feature>
<dbReference type="PANTHER" id="PTHR23524">
    <property type="entry name" value="TRANSPORTER, PUTATIVE (AFU_ORTHOLOGUE AFUA_8G04850)-RELATED"/>
    <property type="match status" value="1"/>
</dbReference>
<organism evidence="4 5">
    <name type="scientific">Pseudogymnoascus verrucosus</name>
    <dbReference type="NCBI Taxonomy" id="342668"/>
    <lineage>
        <taxon>Eukaryota</taxon>
        <taxon>Fungi</taxon>
        <taxon>Dikarya</taxon>
        <taxon>Ascomycota</taxon>
        <taxon>Pezizomycotina</taxon>
        <taxon>Leotiomycetes</taxon>
        <taxon>Thelebolales</taxon>
        <taxon>Thelebolaceae</taxon>
        <taxon>Pseudogymnoascus</taxon>
    </lineage>
</organism>
<keyword evidence="3" id="KW-0472">Membrane</keyword>
<evidence type="ECO:0000313" key="4">
    <source>
        <dbReference type="EMBL" id="OBT99826.1"/>
    </source>
</evidence>
<dbReference type="Proteomes" id="UP000091956">
    <property type="component" value="Unassembled WGS sequence"/>
</dbReference>
<proteinExistence type="predicted"/>
<keyword evidence="3" id="KW-0812">Transmembrane</keyword>
<feature type="transmembrane region" description="Helical" evidence="3">
    <location>
        <begin position="64"/>
        <end position="87"/>
    </location>
</feature>
<feature type="transmembrane region" description="Helical" evidence="3">
    <location>
        <begin position="394"/>
        <end position="415"/>
    </location>
</feature>
<gene>
    <name evidence="4" type="ORF">VE01_02117</name>
</gene>
<protein>
    <recommendedName>
        <fullName evidence="6">Major facilitator superfamily (MFS) profile domain-containing protein</fullName>
    </recommendedName>
</protein>
<feature type="transmembrane region" description="Helical" evidence="3">
    <location>
        <begin position="311"/>
        <end position="330"/>
    </location>
</feature>
<name>A0A1B8GVI1_9PEZI</name>
<dbReference type="GO" id="GO:0022857">
    <property type="term" value="F:transmembrane transporter activity"/>
    <property type="evidence" value="ECO:0007669"/>
    <property type="project" value="InterPro"/>
</dbReference>
<dbReference type="EMBL" id="KV460211">
    <property type="protein sequence ID" value="OBT99826.1"/>
    <property type="molecule type" value="Genomic_DNA"/>
</dbReference>